<organism evidence="7 8">
    <name type="scientific">Nitratidesulfovibrio oxamicus</name>
    <dbReference type="NCBI Taxonomy" id="32016"/>
    <lineage>
        <taxon>Bacteria</taxon>
        <taxon>Pseudomonadati</taxon>
        <taxon>Thermodesulfobacteriota</taxon>
        <taxon>Desulfovibrionia</taxon>
        <taxon>Desulfovibrionales</taxon>
        <taxon>Desulfovibrionaceae</taxon>
        <taxon>Nitratidesulfovibrio</taxon>
    </lineage>
</organism>
<evidence type="ECO:0000259" key="6">
    <source>
        <dbReference type="PROSITE" id="PS51123"/>
    </source>
</evidence>
<protein>
    <submittedName>
        <fullName evidence="7">OmpA family protein</fullName>
    </submittedName>
</protein>
<dbReference type="Proteomes" id="UP001194469">
    <property type="component" value="Unassembled WGS sequence"/>
</dbReference>
<dbReference type="InterPro" id="IPR036737">
    <property type="entry name" value="OmpA-like_sf"/>
</dbReference>
<dbReference type="PANTHER" id="PTHR30329:SF21">
    <property type="entry name" value="LIPOPROTEIN YIAD-RELATED"/>
    <property type="match status" value="1"/>
</dbReference>
<dbReference type="InterPro" id="IPR006665">
    <property type="entry name" value="OmpA-like"/>
</dbReference>
<feature type="domain" description="OmpA-like" evidence="6">
    <location>
        <begin position="80"/>
        <end position="194"/>
    </location>
</feature>
<dbReference type="SUPFAM" id="SSF103088">
    <property type="entry name" value="OmpA-like"/>
    <property type="match status" value="1"/>
</dbReference>
<dbReference type="PANTHER" id="PTHR30329">
    <property type="entry name" value="STATOR ELEMENT OF FLAGELLAR MOTOR COMPLEX"/>
    <property type="match status" value="1"/>
</dbReference>
<reference evidence="7 8" key="1">
    <citation type="submission" date="2019-08" db="EMBL/GenBank/DDBJ databases">
        <authorList>
            <person name="Luo N."/>
        </authorList>
    </citation>
    <scope>NUCLEOTIDE SEQUENCE [LARGE SCALE GENOMIC DNA]</scope>
    <source>
        <strain evidence="7 8">NCIMB 9442</strain>
    </source>
</reference>
<dbReference type="RefSeq" id="WP_196609937.1">
    <property type="nucleotide sequence ID" value="NZ_VRYY01000402.1"/>
</dbReference>
<dbReference type="InterPro" id="IPR050330">
    <property type="entry name" value="Bact_OuterMem_StrucFunc"/>
</dbReference>
<evidence type="ECO:0000256" key="2">
    <source>
        <dbReference type="ARBA" id="ARBA00023136"/>
    </source>
</evidence>
<dbReference type="InterPro" id="IPR006664">
    <property type="entry name" value="OMP_bac"/>
</dbReference>
<comment type="caution">
    <text evidence="7">The sequence shown here is derived from an EMBL/GenBank/DDBJ whole genome shotgun (WGS) entry which is preliminary data.</text>
</comment>
<proteinExistence type="predicted"/>
<dbReference type="PRINTS" id="PR01021">
    <property type="entry name" value="OMPADOMAIN"/>
</dbReference>
<evidence type="ECO:0000313" key="7">
    <source>
        <dbReference type="EMBL" id="MBG3877884.1"/>
    </source>
</evidence>
<gene>
    <name evidence="7" type="ORF">FVW20_12905</name>
</gene>
<evidence type="ECO:0000256" key="3">
    <source>
        <dbReference type="ARBA" id="ARBA00023237"/>
    </source>
</evidence>
<dbReference type="Gene3D" id="3.30.1330.60">
    <property type="entry name" value="OmpA-like domain"/>
    <property type="match status" value="1"/>
</dbReference>
<name>A0ABS0J603_9BACT</name>
<keyword evidence="3" id="KW-0998">Cell outer membrane</keyword>
<keyword evidence="8" id="KW-1185">Reference proteome</keyword>
<dbReference type="EMBL" id="VRYY01000402">
    <property type="protein sequence ID" value="MBG3877884.1"/>
    <property type="molecule type" value="Genomic_DNA"/>
</dbReference>
<evidence type="ECO:0000256" key="4">
    <source>
        <dbReference type="PROSITE-ProRule" id="PRU00473"/>
    </source>
</evidence>
<dbReference type="Pfam" id="PF00691">
    <property type="entry name" value="OmpA"/>
    <property type="match status" value="1"/>
</dbReference>
<feature type="signal peptide" evidence="5">
    <location>
        <begin position="1"/>
        <end position="18"/>
    </location>
</feature>
<evidence type="ECO:0000256" key="1">
    <source>
        <dbReference type="ARBA" id="ARBA00004442"/>
    </source>
</evidence>
<evidence type="ECO:0000256" key="5">
    <source>
        <dbReference type="SAM" id="SignalP"/>
    </source>
</evidence>
<feature type="chain" id="PRO_5046698321" evidence="5">
    <location>
        <begin position="19"/>
        <end position="194"/>
    </location>
</feature>
<evidence type="ECO:0000313" key="8">
    <source>
        <dbReference type="Proteomes" id="UP001194469"/>
    </source>
</evidence>
<dbReference type="PROSITE" id="PS51257">
    <property type="entry name" value="PROKAR_LIPOPROTEIN"/>
    <property type="match status" value="1"/>
</dbReference>
<sequence>MRTLFSILLLCLVLGACAPKTTVVLVPDDDGGVGRVVVKAGGAEQPLAAANESTQVTDKPAAPKVMSQQEIDRIFGSTVAAMPEPPKSFLLYFPTGSTEPEPASRPALDEAAADITRRAVSNVSVIGHSDSAGDPAANQKLSMARAEAVRRMLEARGVPASVMALSGHGANDPLVSTAPGVAEARNRRVEILVR</sequence>
<dbReference type="PROSITE" id="PS51123">
    <property type="entry name" value="OMPA_2"/>
    <property type="match status" value="1"/>
</dbReference>
<comment type="subcellular location">
    <subcellularLocation>
        <location evidence="1">Cell outer membrane</location>
    </subcellularLocation>
</comment>
<accession>A0ABS0J603</accession>
<dbReference type="CDD" id="cd07185">
    <property type="entry name" value="OmpA_C-like"/>
    <property type="match status" value="1"/>
</dbReference>
<keyword evidence="5" id="KW-0732">Signal</keyword>
<keyword evidence="2 4" id="KW-0472">Membrane</keyword>